<dbReference type="RefSeq" id="WP_263599987.1">
    <property type="nucleotide sequence ID" value="NZ_CP107027.1"/>
</dbReference>
<dbReference type="PANTHER" id="PTHR30561:SF1">
    <property type="entry name" value="MULTIDRUG TRANSPORTER EMRE"/>
    <property type="match status" value="1"/>
</dbReference>
<evidence type="ECO:0000256" key="2">
    <source>
        <dbReference type="ARBA" id="ARBA00022448"/>
    </source>
</evidence>
<sequence>MRGYVFLTISIAGEIFATTMLKLSDGLTMLLPSAGVVFGYALSFYCLSLCLKTVPLSLAYAIWSGAGTALTALIGAILWGEAFSSMKILGITLIIGGIFALNSSSNEKTVKEPLH</sequence>
<gene>
    <name evidence="9" type="ORF">OD459_11240</name>
</gene>
<comment type="subcellular location">
    <subcellularLocation>
        <location evidence="1 7">Cell membrane</location>
        <topology evidence="1 7">Multi-pass membrane protein</topology>
    </subcellularLocation>
</comment>
<protein>
    <submittedName>
        <fullName evidence="9">Multidrug efflux SMR transporter</fullName>
    </submittedName>
</protein>
<dbReference type="SUPFAM" id="SSF103481">
    <property type="entry name" value="Multidrug resistance efflux transporter EmrE"/>
    <property type="match status" value="1"/>
</dbReference>
<keyword evidence="3" id="KW-1003">Cell membrane</keyword>
<dbReference type="PANTHER" id="PTHR30561">
    <property type="entry name" value="SMR FAMILY PROTON-DEPENDENT DRUG EFFLUX TRANSPORTER SUGE"/>
    <property type="match status" value="1"/>
</dbReference>
<evidence type="ECO:0000256" key="7">
    <source>
        <dbReference type="RuleBase" id="RU003942"/>
    </source>
</evidence>
<dbReference type="InterPro" id="IPR045324">
    <property type="entry name" value="Small_multidrug_res"/>
</dbReference>
<name>A0AA46PG14_CYTFI</name>
<dbReference type="GO" id="GO:0005886">
    <property type="term" value="C:plasma membrane"/>
    <property type="evidence" value="ECO:0007669"/>
    <property type="project" value="UniProtKB-SubCell"/>
</dbReference>
<dbReference type="EMBL" id="CP107027">
    <property type="protein sequence ID" value="UYG97548.1"/>
    <property type="molecule type" value="Genomic_DNA"/>
</dbReference>
<comment type="similarity">
    <text evidence="7">Belongs to the drug/metabolite transporter (DMT) superfamily. Small multidrug resistance (SMR) (TC 2.A.7.1) family.</text>
</comment>
<feature type="transmembrane region" description="Helical" evidence="8">
    <location>
        <begin position="85"/>
        <end position="102"/>
    </location>
</feature>
<keyword evidence="5 8" id="KW-1133">Transmembrane helix</keyword>
<dbReference type="FunFam" id="1.10.3730.20:FF:000001">
    <property type="entry name" value="Quaternary ammonium compound resistance transporter SugE"/>
    <property type="match status" value="1"/>
</dbReference>
<dbReference type="Gene3D" id="1.10.3730.20">
    <property type="match status" value="1"/>
</dbReference>
<evidence type="ECO:0000313" key="9">
    <source>
        <dbReference type="EMBL" id="UYG97548.1"/>
    </source>
</evidence>
<dbReference type="InterPro" id="IPR000390">
    <property type="entry name" value="Small_drug/metabolite_transptr"/>
</dbReference>
<evidence type="ECO:0000256" key="5">
    <source>
        <dbReference type="ARBA" id="ARBA00022989"/>
    </source>
</evidence>
<feature type="transmembrane region" description="Helical" evidence="8">
    <location>
        <begin position="58"/>
        <end position="79"/>
    </location>
</feature>
<evidence type="ECO:0000256" key="1">
    <source>
        <dbReference type="ARBA" id="ARBA00004651"/>
    </source>
</evidence>
<keyword evidence="2" id="KW-0813">Transport</keyword>
<evidence type="ECO:0000256" key="3">
    <source>
        <dbReference type="ARBA" id="ARBA00022475"/>
    </source>
</evidence>
<dbReference type="GO" id="GO:0022857">
    <property type="term" value="F:transmembrane transporter activity"/>
    <property type="evidence" value="ECO:0007669"/>
    <property type="project" value="InterPro"/>
</dbReference>
<keyword evidence="6 8" id="KW-0472">Membrane</keyword>
<evidence type="ECO:0000256" key="8">
    <source>
        <dbReference type="SAM" id="Phobius"/>
    </source>
</evidence>
<keyword evidence="4 7" id="KW-0812">Transmembrane</keyword>
<dbReference type="AlphaFoldDB" id="A0AA46PG14"/>
<evidence type="ECO:0000313" key="10">
    <source>
        <dbReference type="Proteomes" id="UP001163104"/>
    </source>
</evidence>
<evidence type="ECO:0000256" key="6">
    <source>
        <dbReference type="ARBA" id="ARBA00023136"/>
    </source>
</evidence>
<reference evidence="9" key="1">
    <citation type="submission" date="2022-10" db="EMBL/GenBank/DDBJ databases">
        <title>Mechanism of multi-heavy metal repair in Cytobacillus Firmus M7.</title>
        <authorList>
            <person name="Li X."/>
            <person name="Yu C."/>
        </authorList>
    </citation>
    <scope>NUCLEOTIDE SEQUENCE</scope>
    <source>
        <strain evidence="9">M7</strain>
    </source>
</reference>
<dbReference type="Pfam" id="PF00893">
    <property type="entry name" value="Multi_Drug_Res"/>
    <property type="match status" value="1"/>
</dbReference>
<organism evidence="9 10">
    <name type="scientific">Cytobacillus firmus</name>
    <name type="common">Bacillus firmus</name>
    <dbReference type="NCBI Taxonomy" id="1399"/>
    <lineage>
        <taxon>Bacteria</taxon>
        <taxon>Bacillati</taxon>
        <taxon>Bacillota</taxon>
        <taxon>Bacilli</taxon>
        <taxon>Bacillales</taxon>
        <taxon>Bacillaceae</taxon>
        <taxon>Cytobacillus</taxon>
    </lineage>
</organism>
<proteinExistence type="inferred from homology"/>
<feature type="transmembrane region" description="Helical" evidence="8">
    <location>
        <begin position="27"/>
        <end position="51"/>
    </location>
</feature>
<dbReference type="Proteomes" id="UP001163104">
    <property type="component" value="Chromosome"/>
</dbReference>
<dbReference type="InterPro" id="IPR037185">
    <property type="entry name" value="EmrE-like"/>
</dbReference>
<accession>A0AA46PG14</accession>
<evidence type="ECO:0000256" key="4">
    <source>
        <dbReference type="ARBA" id="ARBA00022692"/>
    </source>
</evidence>